<organism evidence="2 3">
    <name type="scientific">Candidatus Magasanikbacteria bacterium RIFOXYB1_FULL_40_15</name>
    <dbReference type="NCBI Taxonomy" id="1798697"/>
    <lineage>
        <taxon>Bacteria</taxon>
        <taxon>Candidatus Magasanikiibacteriota</taxon>
    </lineage>
</organism>
<protein>
    <submittedName>
        <fullName evidence="2">NrdH-redoxin</fullName>
    </submittedName>
</protein>
<dbReference type="InterPro" id="IPR036249">
    <property type="entry name" value="Thioredoxin-like_sf"/>
</dbReference>
<comment type="caution">
    <text evidence="2">The sequence shown here is derived from an EMBL/GenBank/DDBJ whole genome shotgun (WGS) entry which is preliminary data.</text>
</comment>
<dbReference type="EMBL" id="MFQS01000006">
    <property type="protein sequence ID" value="OGH83990.1"/>
    <property type="molecule type" value="Genomic_DNA"/>
</dbReference>
<proteinExistence type="predicted"/>
<dbReference type="SUPFAM" id="SSF52833">
    <property type="entry name" value="Thioredoxin-like"/>
    <property type="match status" value="1"/>
</dbReference>
<evidence type="ECO:0000313" key="2">
    <source>
        <dbReference type="EMBL" id="OGH83990.1"/>
    </source>
</evidence>
<dbReference type="STRING" id="1798697.A2373_01300"/>
<dbReference type="InterPro" id="IPR011911">
    <property type="entry name" value="GlrX_YruB"/>
</dbReference>
<name>A0A1F6NJQ7_9BACT</name>
<dbReference type="Proteomes" id="UP000176300">
    <property type="component" value="Unassembled WGS sequence"/>
</dbReference>
<dbReference type="InterPro" id="IPR011767">
    <property type="entry name" value="GLR_AS"/>
</dbReference>
<feature type="domain" description="Glutaredoxin" evidence="1">
    <location>
        <begin position="3"/>
        <end position="62"/>
    </location>
</feature>
<reference evidence="2 3" key="1">
    <citation type="journal article" date="2016" name="Nat. Commun.">
        <title>Thousands of microbial genomes shed light on interconnected biogeochemical processes in an aquifer system.</title>
        <authorList>
            <person name="Anantharaman K."/>
            <person name="Brown C.T."/>
            <person name="Hug L.A."/>
            <person name="Sharon I."/>
            <person name="Castelle C.J."/>
            <person name="Probst A.J."/>
            <person name="Thomas B.C."/>
            <person name="Singh A."/>
            <person name="Wilkins M.J."/>
            <person name="Karaoz U."/>
            <person name="Brodie E.L."/>
            <person name="Williams K.H."/>
            <person name="Hubbard S.S."/>
            <person name="Banfield J.F."/>
        </authorList>
    </citation>
    <scope>NUCLEOTIDE SEQUENCE [LARGE SCALE GENOMIC DNA]</scope>
</reference>
<dbReference type="PROSITE" id="PS51354">
    <property type="entry name" value="GLUTAREDOXIN_2"/>
    <property type="match status" value="1"/>
</dbReference>
<dbReference type="PANTHER" id="PTHR34386:SF1">
    <property type="entry name" value="GLUTAREDOXIN-LIKE PROTEIN NRDH"/>
    <property type="match status" value="1"/>
</dbReference>
<dbReference type="Gene3D" id="3.40.30.10">
    <property type="entry name" value="Glutaredoxin"/>
    <property type="match status" value="1"/>
</dbReference>
<dbReference type="GO" id="GO:0045454">
    <property type="term" value="P:cell redox homeostasis"/>
    <property type="evidence" value="ECO:0007669"/>
    <property type="project" value="TreeGrafter"/>
</dbReference>
<accession>A0A1F6NJQ7</accession>
<dbReference type="AlphaFoldDB" id="A0A1F6NJQ7"/>
<dbReference type="CDD" id="cd02976">
    <property type="entry name" value="NrdH"/>
    <property type="match status" value="1"/>
</dbReference>
<evidence type="ECO:0000313" key="3">
    <source>
        <dbReference type="Proteomes" id="UP000176300"/>
    </source>
</evidence>
<dbReference type="Pfam" id="PF00462">
    <property type="entry name" value="Glutaredoxin"/>
    <property type="match status" value="1"/>
</dbReference>
<gene>
    <name evidence="2" type="ORF">A2373_01300</name>
</gene>
<dbReference type="PANTHER" id="PTHR34386">
    <property type="entry name" value="GLUTAREDOXIN"/>
    <property type="match status" value="1"/>
</dbReference>
<dbReference type="NCBIfam" id="TIGR02196">
    <property type="entry name" value="GlrX_YruB"/>
    <property type="match status" value="1"/>
</dbReference>
<dbReference type="InterPro" id="IPR051548">
    <property type="entry name" value="Grx-like_ET"/>
</dbReference>
<dbReference type="InterPro" id="IPR002109">
    <property type="entry name" value="Glutaredoxin"/>
</dbReference>
<dbReference type="GO" id="GO:0009055">
    <property type="term" value="F:electron transfer activity"/>
    <property type="evidence" value="ECO:0007669"/>
    <property type="project" value="TreeGrafter"/>
</dbReference>
<dbReference type="PROSITE" id="PS00195">
    <property type="entry name" value="GLUTAREDOXIN_1"/>
    <property type="match status" value="1"/>
</dbReference>
<evidence type="ECO:0000259" key="1">
    <source>
        <dbReference type="Pfam" id="PF00462"/>
    </source>
</evidence>
<sequence>MKVEIYSTESCPYCFKAKDYLKEKKVRYIEYNVAEDHKRAKEMMEKSGQMGVPVIVVDDEVIIGFDKEKIDEAIGR</sequence>